<keyword evidence="2 6" id="KW-0489">Methyltransferase</keyword>
<dbReference type="InterPro" id="IPR001537">
    <property type="entry name" value="SpoU_MeTrfase"/>
</dbReference>
<protein>
    <submittedName>
        <fullName evidence="6">23S rRNA (Guanosine(2251)-2'-O)-methyltransferase RlmB</fullName>
    </submittedName>
</protein>
<evidence type="ECO:0000256" key="3">
    <source>
        <dbReference type="ARBA" id="ARBA00022679"/>
    </source>
</evidence>
<dbReference type="EMBL" id="WHJE01000152">
    <property type="protein sequence ID" value="KAE8762559.1"/>
    <property type="molecule type" value="Genomic_DNA"/>
</dbReference>
<dbReference type="Pfam" id="PF00588">
    <property type="entry name" value="SpoU_methylase"/>
    <property type="match status" value="1"/>
</dbReference>
<keyword evidence="7" id="KW-1185">Reference proteome</keyword>
<feature type="compositionally biased region" description="Basic and acidic residues" evidence="4">
    <location>
        <begin position="40"/>
        <end position="60"/>
    </location>
</feature>
<dbReference type="AlphaFoldDB" id="A0A7J5UJK0"/>
<dbReference type="OrthoDB" id="9785673at2"/>
<keyword evidence="3 6" id="KW-0808">Transferase</keyword>
<comment type="caution">
    <text evidence="6">The sequence shown here is derived from an EMBL/GenBank/DDBJ whole genome shotgun (WGS) entry which is preliminary data.</text>
</comment>
<dbReference type="GO" id="GO:0003723">
    <property type="term" value="F:RNA binding"/>
    <property type="evidence" value="ECO:0007669"/>
    <property type="project" value="InterPro"/>
</dbReference>
<dbReference type="InterPro" id="IPR029028">
    <property type="entry name" value="Alpha/beta_knot_MTases"/>
</dbReference>
<dbReference type="Pfam" id="PF08032">
    <property type="entry name" value="SpoU_sub_bind"/>
    <property type="match status" value="1"/>
</dbReference>
<reference evidence="6 7" key="1">
    <citation type="submission" date="2019-10" db="EMBL/GenBank/DDBJ databases">
        <title>Georgenia wutianyii sp. nov. and Georgenia yuyongxinii sp. nov. isolated from plateau pika (Ochotona curzoniae) in the Qinghai-Tibet plateau of China.</title>
        <authorList>
            <person name="Tian Z."/>
        </authorList>
    </citation>
    <scope>NUCLEOTIDE SEQUENCE [LARGE SCALE GENOMIC DNA]</scope>
    <source>
        <strain evidence="6 7">DSM 21501</strain>
    </source>
</reference>
<dbReference type="GO" id="GO:0008173">
    <property type="term" value="F:RNA methyltransferase activity"/>
    <property type="evidence" value="ECO:0007669"/>
    <property type="project" value="InterPro"/>
</dbReference>
<dbReference type="RefSeq" id="WP_152203996.1">
    <property type="nucleotide sequence ID" value="NZ_VUKF01000039.1"/>
</dbReference>
<dbReference type="Gene3D" id="3.40.1280.10">
    <property type="match status" value="1"/>
</dbReference>
<dbReference type="InterPro" id="IPR013123">
    <property type="entry name" value="SpoU_subst-bd"/>
</dbReference>
<evidence type="ECO:0000259" key="5">
    <source>
        <dbReference type="SMART" id="SM00967"/>
    </source>
</evidence>
<dbReference type="Proteomes" id="UP000451860">
    <property type="component" value="Unassembled WGS sequence"/>
</dbReference>
<feature type="compositionally biased region" description="Basic residues" evidence="4">
    <location>
        <begin position="1"/>
        <end position="16"/>
    </location>
</feature>
<feature type="domain" description="RNA 2-O ribose methyltransferase substrate binding" evidence="5">
    <location>
        <begin position="105"/>
        <end position="181"/>
    </location>
</feature>
<dbReference type="PANTHER" id="PTHR46429">
    <property type="entry name" value="23S RRNA (GUANOSINE-2'-O-)-METHYLTRANSFERASE RLMB"/>
    <property type="match status" value="1"/>
</dbReference>
<dbReference type="PANTHER" id="PTHR46429:SF1">
    <property type="entry name" value="23S RRNA (GUANOSINE-2'-O-)-METHYLTRANSFERASE RLMB"/>
    <property type="match status" value="1"/>
</dbReference>
<dbReference type="Gene3D" id="3.30.1330.30">
    <property type="match status" value="1"/>
</dbReference>
<evidence type="ECO:0000256" key="4">
    <source>
        <dbReference type="SAM" id="MobiDB-lite"/>
    </source>
</evidence>
<accession>A0A7J5UJK0</accession>
<evidence type="ECO:0000313" key="7">
    <source>
        <dbReference type="Proteomes" id="UP000451860"/>
    </source>
</evidence>
<organism evidence="6 7">
    <name type="scientific">Georgenia thermotolerans</name>
    <dbReference type="NCBI Taxonomy" id="527326"/>
    <lineage>
        <taxon>Bacteria</taxon>
        <taxon>Bacillati</taxon>
        <taxon>Actinomycetota</taxon>
        <taxon>Actinomycetes</taxon>
        <taxon>Micrococcales</taxon>
        <taxon>Bogoriellaceae</taxon>
        <taxon>Georgenia</taxon>
    </lineage>
</organism>
<proteinExistence type="inferred from homology"/>
<dbReference type="SUPFAM" id="SSF55315">
    <property type="entry name" value="L30e-like"/>
    <property type="match status" value="1"/>
</dbReference>
<dbReference type="FunFam" id="3.40.1280.10:FF:000008">
    <property type="entry name" value="Group 3 RNA methyltransferase TrmH"/>
    <property type="match status" value="1"/>
</dbReference>
<dbReference type="GO" id="GO:0032259">
    <property type="term" value="P:methylation"/>
    <property type="evidence" value="ECO:0007669"/>
    <property type="project" value="UniProtKB-KW"/>
</dbReference>
<dbReference type="SMART" id="SM00967">
    <property type="entry name" value="SpoU_sub_bind"/>
    <property type="match status" value="1"/>
</dbReference>
<dbReference type="GO" id="GO:0005829">
    <property type="term" value="C:cytosol"/>
    <property type="evidence" value="ECO:0007669"/>
    <property type="project" value="TreeGrafter"/>
</dbReference>
<dbReference type="NCBIfam" id="TIGR00186">
    <property type="entry name" value="rRNA_methyl_3"/>
    <property type="match status" value="1"/>
</dbReference>
<evidence type="ECO:0000313" key="6">
    <source>
        <dbReference type="EMBL" id="KAE8762559.1"/>
    </source>
</evidence>
<feature type="region of interest" description="Disordered" evidence="4">
    <location>
        <begin position="1"/>
        <end position="88"/>
    </location>
</feature>
<evidence type="ECO:0000256" key="2">
    <source>
        <dbReference type="ARBA" id="ARBA00022603"/>
    </source>
</evidence>
<dbReference type="InterPro" id="IPR029026">
    <property type="entry name" value="tRNA_m1G_MTases_N"/>
</dbReference>
<dbReference type="InterPro" id="IPR004441">
    <property type="entry name" value="rRNA_MeTrfase_TrmH"/>
</dbReference>
<sequence>MAGNSRRRGAVRKAGSKKGMVVGSGGQRRRGLEGRGPTPKAEDREYHPAAKRKAAAERQAAKTGSAKTGRPVAGRRGDGAREAARGEATTAKVRAALGVGRDHELIAGRNPVTEAVRSGIPLAKVFLAGGMASDERLAEVVRTATALGTPLIEVTRGDLDRLTEGAVHQGVAIEVPPYAYRDVADLLARAERAGHPPLVVALDGVTDPHNLGAVLRSAGAFGADGVLVPERRSAGVTAAAWKVSAGAAARVPVARATNLVRALTELKEAGCFVVGLDGGGATTVGQLELATEPLVLVTGSEGKGLSRLVREACDVVASIPIAASVESLNAAVATGIALYEVARHRHQA</sequence>
<evidence type="ECO:0000256" key="1">
    <source>
        <dbReference type="ARBA" id="ARBA00007228"/>
    </source>
</evidence>
<comment type="similarity">
    <text evidence="1">Belongs to the class IV-like SAM-binding methyltransferase superfamily. RNA methyltransferase TrmH family.</text>
</comment>
<dbReference type="GO" id="GO:0006396">
    <property type="term" value="P:RNA processing"/>
    <property type="evidence" value="ECO:0007669"/>
    <property type="project" value="InterPro"/>
</dbReference>
<gene>
    <name evidence="6" type="primary">rlmB</name>
    <name evidence="6" type="ORF">GB883_18695</name>
</gene>
<name>A0A7J5UJK0_9MICO</name>
<dbReference type="InterPro" id="IPR029064">
    <property type="entry name" value="Ribosomal_eL30-like_sf"/>
</dbReference>
<dbReference type="CDD" id="cd18103">
    <property type="entry name" value="SpoU-like_RlmB"/>
    <property type="match status" value="1"/>
</dbReference>
<dbReference type="SUPFAM" id="SSF75217">
    <property type="entry name" value="alpha/beta knot"/>
    <property type="match status" value="1"/>
</dbReference>
<feature type="compositionally biased region" description="Basic and acidic residues" evidence="4">
    <location>
        <begin position="75"/>
        <end position="85"/>
    </location>
</feature>